<dbReference type="InterPro" id="IPR023772">
    <property type="entry name" value="DNA-bd_HTH_TetR-type_CS"/>
</dbReference>
<dbReference type="AlphaFoldDB" id="A0A380G450"/>
<keyword evidence="1 2" id="KW-0238">DNA-binding</keyword>
<evidence type="ECO:0000256" key="2">
    <source>
        <dbReference type="PROSITE-ProRule" id="PRU00335"/>
    </source>
</evidence>
<evidence type="ECO:0000313" key="4">
    <source>
        <dbReference type="EMBL" id="SUM45532.1"/>
    </source>
</evidence>
<protein>
    <submittedName>
        <fullName evidence="4">TetR family transcriptional regulator</fullName>
    </submittedName>
</protein>
<dbReference type="RefSeq" id="WP_019168820.1">
    <property type="nucleotide sequence ID" value="NZ_CAIB01000176.1"/>
</dbReference>
<evidence type="ECO:0000256" key="1">
    <source>
        <dbReference type="ARBA" id="ARBA00023125"/>
    </source>
</evidence>
<gene>
    <name evidence="4" type="ORF">NCTC11048_00516</name>
</gene>
<dbReference type="PROSITE" id="PS01081">
    <property type="entry name" value="HTH_TETR_1"/>
    <property type="match status" value="1"/>
</dbReference>
<dbReference type="Proteomes" id="UP000255549">
    <property type="component" value="Unassembled WGS sequence"/>
</dbReference>
<evidence type="ECO:0000313" key="5">
    <source>
        <dbReference type="Proteomes" id="UP000255549"/>
    </source>
</evidence>
<feature type="domain" description="HTH tetR-type" evidence="3">
    <location>
        <begin position="6"/>
        <end position="66"/>
    </location>
</feature>
<dbReference type="InterPro" id="IPR009057">
    <property type="entry name" value="Homeodomain-like_sf"/>
</dbReference>
<dbReference type="InterPro" id="IPR050624">
    <property type="entry name" value="HTH-type_Tx_Regulator"/>
</dbReference>
<proteinExistence type="predicted"/>
<dbReference type="SUPFAM" id="SSF46689">
    <property type="entry name" value="Homeodomain-like"/>
    <property type="match status" value="1"/>
</dbReference>
<dbReference type="GO" id="GO:0003677">
    <property type="term" value="F:DNA binding"/>
    <property type="evidence" value="ECO:0007669"/>
    <property type="project" value="UniProtKB-UniRule"/>
</dbReference>
<dbReference type="PANTHER" id="PTHR43479">
    <property type="entry name" value="ACREF/ENVCD OPERON REPRESSOR-RELATED"/>
    <property type="match status" value="1"/>
</dbReference>
<dbReference type="Pfam" id="PF00440">
    <property type="entry name" value="TetR_N"/>
    <property type="match status" value="1"/>
</dbReference>
<keyword evidence="5" id="KW-1185">Reference proteome</keyword>
<sequence>MRKDAIENRQRIEQQAKIMFERDGVDQVSMNQISKALNIGMGTLYRHFEDKSALCYALVNNDSEQLLAELDAIQSQNDDVQTIFTQAIDTFLQFKTDHRALLKCIEMSQSKIDFRQTPFFQALHQYFYTLMDKGENERQLTFKVDTLLNTLTTQNYVFQLEKRQLTNVEIREQLVTLFF</sequence>
<accession>A0A380G450</accession>
<organism evidence="4 5">
    <name type="scientific">Staphylococcus intermedius NCTC 11048</name>
    <dbReference type="NCBI Taxonomy" id="1141106"/>
    <lineage>
        <taxon>Bacteria</taxon>
        <taxon>Bacillati</taxon>
        <taxon>Bacillota</taxon>
        <taxon>Bacilli</taxon>
        <taxon>Bacillales</taxon>
        <taxon>Staphylococcaceae</taxon>
        <taxon>Staphylococcus</taxon>
        <taxon>Staphylococcus intermedius group</taxon>
    </lineage>
</organism>
<dbReference type="Gene3D" id="1.10.357.10">
    <property type="entry name" value="Tetracycline Repressor, domain 2"/>
    <property type="match status" value="1"/>
</dbReference>
<reference evidence="4 5" key="1">
    <citation type="submission" date="2018-06" db="EMBL/GenBank/DDBJ databases">
        <authorList>
            <consortium name="Pathogen Informatics"/>
            <person name="Doyle S."/>
        </authorList>
    </citation>
    <scope>NUCLEOTIDE SEQUENCE [LARGE SCALE GENOMIC DNA]</scope>
    <source>
        <strain evidence="5">NCTC 11048</strain>
    </source>
</reference>
<dbReference type="PROSITE" id="PS50977">
    <property type="entry name" value="HTH_TETR_2"/>
    <property type="match status" value="1"/>
</dbReference>
<dbReference type="OrthoDB" id="1679733at2"/>
<name>A0A380G450_STAIN</name>
<evidence type="ECO:0000259" key="3">
    <source>
        <dbReference type="PROSITE" id="PS50977"/>
    </source>
</evidence>
<dbReference type="PANTHER" id="PTHR43479:SF11">
    <property type="entry name" value="ACREF_ENVCD OPERON REPRESSOR-RELATED"/>
    <property type="match status" value="1"/>
</dbReference>
<dbReference type="STRING" id="1141106.GCA_000308095_00943"/>
<dbReference type="InterPro" id="IPR001647">
    <property type="entry name" value="HTH_TetR"/>
</dbReference>
<feature type="DNA-binding region" description="H-T-H motif" evidence="2">
    <location>
        <begin position="29"/>
        <end position="48"/>
    </location>
</feature>
<dbReference type="EMBL" id="UHDP01000003">
    <property type="protein sequence ID" value="SUM45532.1"/>
    <property type="molecule type" value="Genomic_DNA"/>
</dbReference>